<evidence type="ECO:0000256" key="3">
    <source>
        <dbReference type="SAM" id="Coils"/>
    </source>
</evidence>
<evidence type="ECO:0000256" key="4">
    <source>
        <dbReference type="SAM" id="MobiDB-lite"/>
    </source>
</evidence>
<keyword evidence="6" id="KW-1185">Reference proteome</keyword>
<dbReference type="GO" id="GO:0005869">
    <property type="term" value="C:dynactin complex"/>
    <property type="evidence" value="ECO:0007669"/>
    <property type="project" value="InterPro"/>
</dbReference>
<keyword evidence="3" id="KW-0175">Coiled coil</keyword>
<dbReference type="GO" id="GO:0005737">
    <property type="term" value="C:cytoplasm"/>
    <property type="evidence" value="ECO:0007669"/>
    <property type="project" value="UniProtKB-SubCell"/>
</dbReference>
<dbReference type="STRING" id="1664694.A0A0N1H5F7"/>
<feature type="region of interest" description="Disordered" evidence="4">
    <location>
        <begin position="247"/>
        <end position="267"/>
    </location>
</feature>
<dbReference type="RefSeq" id="XP_017996196.1">
    <property type="nucleotide sequence ID" value="XM_018149451.1"/>
</dbReference>
<dbReference type="GO" id="GO:0007017">
    <property type="term" value="P:microtubule-based process"/>
    <property type="evidence" value="ECO:0007669"/>
    <property type="project" value="InterPro"/>
</dbReference>
<comment type="caution">
    <text evidence="5">The sequence shown here is derived from an EMBL/GenBank/DDBJ whole genome shotgun (WGS) entry which is preliminary data.</text>
</comment>
<feature type="coiled-coil region" evidence="3">
    <location>
        <begin position="392"/>
        <end position="433"/>
    </location>
</feature>
<feature type="compositionally biased region" description="Polar residues" evidence="4">
    <location>
        <begin position="175"/>
        <end position="186"/>
    </location>
</feature>
<evidence type="ECO:0000256" key="2">
    <source>
        <dbReference type="ARBA" id="ARBA00022490"/>
    </source>
</evidence>
<gene>
    <name evidence="5" type="ORF">AB675_8959</name>
</gene>
<dbReference type="EMBL" id="LFJN01000033">
    <property type="protein sequence ID" value="KPI36233.1"/>
    <property type="molecule type" value="Genomic_DNA"/>
</dbReference>
<dbReference type="GeneID" id="28741331"/>
<dbReference type="Pfam" id="PF04912">
    <property type="entry name" value="Dynamitin"/>
    <property type="match status" value="1"/>
</dbReference>
<comment type="subcellular location">
    <subcellularLocation>
        <location evidence="1">Cytoplasm</location>
    </subcellularLocation>
</comment>
<name>A0A0N1H5F7_9EURO</name>
<dbReference type="PANTHER" id="PTHR15346">
    <property type="entry name" value="DYNACTIN SUBUNIT"/>
    <property type="match status" value="1"/>
</dbReference>
<accession>A0A0N1H5F7</accession>
<feature type="compositionally biased region" description="Low complexity" evidence="4">
    <location>
        <begin position="187"/>
        <end position="204"/>
    </location>
</feature>
<proteinExistence type="predicted"/>
<feature type="region of interest" description="Disordered" evidence="4">
    <location>
        <begin position="1"/>
        <end position="67"/>
    </location>
</feature>
<dbReference type="VEuPathDB" id="FungiDB:AB675_8959"/>
<reference evidence="5 6" key="1">
    <citation type="submission" date="2015-06" db="EMBL/GenBank/DDBJ databases">
        <title>Draft genome of the ant-associated black yeast Phialophora attae CBS 131958.</title>
        <authorList>
            <person name="Moreno L.F."/>
            <person name="Stielow B.J."/>
            <person name="de Hoog S."/>
            <person name="Vicente V.A."/>
            <person name="Weiss V.A."/>
            <person name="de Vries M."/>
            <person name="Cruz L.M."/>
            <person name="Souza E.M."/>
        </authorList>
    </citation>
    <scope>NUCLEOTIDE SEQUENCE [LARGE SCALE GENOMIC DNA]</scope>
    <source>
        <strain evidence="5 6">CBS 131958</strain>
    </source>
</reference>
<feature type="compositionally biased region" description="Polar residues" evidence="4">
    <location>
        <begin position="324"/>
        <end position="336"/>
    </location>
</feature>
<evidence type="ECO:0008006" key="7">
    <source>
        <dbReference type="Google" id="ProtNLM"/>
    </source>
</evidence>
<sequence length="460" mass="49684">MSLAKKYSGLPDLDASQEIYETPALTDDASTIQTDTLRTDSPTPSDEDHSDERVVRERIDQNSARRRFEPTLVHAKDVNFSDTIAAGERRSYRTSDDETLAEKITRLKREAEEVRIALQDKQAEPVPGIKVSKPEEAAHSDDTAVDELQSLINGLDTSAHSATRGSSREEALLKSLSNPTSATTNGDSSSTKPQSQPQPDPSATQAAIADRLTALETALGLPSISTSPPSILPALDHLTTQLDTLTSTLLPPSRTGINPPTLTPTTPNLDDLHSRIQHLTSEADKLTASRKAALASLSDLHDARLRYNAAARHTHSSSARHTSDQASKSDAAPATQQLDAKEAQIHAQLFLSEQSSKITALYQLLPSITSLQPLLPLVLDRLRSLSVIHAGAAEARGELDDVVARQAEARQEIAKWRTAVEGVEAKIEELKGEMRENVGVLGTMVQGVEGRVKALQTKEG</sequence>
<organism evidence="5 6">
    <name type="scientific">Cyphellophora attinorum</name>
    <dbReference type="NCBI Taxonomy" id="1664694"/>
    <lineage>
        <taxon>Eukaryota</taxon>
        <taxon>Fungi</taxon>
        <taxon>Dikarya</taxon>
        <taxon>Ascomycota</taxon>
        <taxon>Pezizomycotina</taxon>
        <taxon>Eurotiomycetes</taxon>
        <taxon>Chaetothyriomycetidae</taxon>
        <taxon>Chaetothyriales</taxon>
        <taxon>Cyphellophoraceae</taxon>
        <taxon>Cyphellophora</taxon>
    </lineage>
</organism>
<feature type="compositionally biased region" description="Basic and acidic residues" evidence="4">
    <location>
        <begin position="46"/>
        <end position="60"/>
    </location>
</feature>
<feature type="region of interest" description="Disordered" evidence="4">
    <location>
        <begin position="311"/>
        <end position="336"/>
    </location>
</feature>
<evidence type="ECO:0000256" key="1">
    <source>
        <dbReference type="ARBA" id="ARBA00004496"/>
    </source>
</evidence>
<dbReference type="InterPro" id="IPR028133">
    <property type="entry name" value="Dynamitin"/>
</dbReference>
<feature type="region of interest" description="Disordered" evidence="4">
    <location>
        <begin position="157"/>
        <end position="204"/>
    </location>
</feature>
<dbReference type="Proteomes" id="UP000038010">
    <property type="component" value="Unassembled WGS sequence"/>
</dbReference>
<dbReference type="AlphaFoldDB" id="A0A0N1H5F7"/>
<evidence type="ECO:0000313" key="6">
    <source>
        <dbReference type="Proteomes" id="UP000038010"/>
    </source>
</evidence>
<protein>
    <recommendedName>
        <fullName evidence="7">Dynactin subunit 2</fullName>
    </recommendedName>
</protein>
<feature type="compositionally biased region" description="Polar residues" evidence="4">
    <location>
        <begin position="28"/>
        <end position="44"/>
    </location>
</feature>
<keyword evidence="2" id="KW-0963">Cytoplasm</keyword>
<dbReference type="OrthoDB" id="4977at2759"/>
<evidence type="ECO:0000313" key="5">
    <source>
        <dbReference type="EMBL" id="KPI36233.1"/>
    </source>
</evidence>